<organism evidence="8 9">
    <name type="scientific">Phytohabitans flavus</name>
    <dbReference type="NCBI Taxonomy" id="1076124"/>
    <lineage>
        <taxon>Bacteria</taxon>
        <taxon>Bacillati</taxon>
        <taxon>Actinomycetota</taxon>
        <taxon>Actinomycetes</taxon>
        <taxon>Micromonosporales</taxon>
        <taxon>Micromonosporaceae</taxon>
    </lineage>
</organism>
<dbReference type="Pfam" id="PF18369">
    <property type="entry name" value="PKS_DE"/>
    <property type="match status" value="1"/>
</dbReference>
<dbReference type="SUPFAM" id="SSF51735">
    <property type="entry name" value="NAD(P)-binding Rossmann-fold domains"/>
    <property type="match status" value="4"/>
</dbReference>
<dbReference type="InterPro" id="IPR032821">
    <property type="entry name" value="PKS_assoc"/>
</dbReference>
<dbReference type="SMART" id="SM00825">
    <property type="entry name" value="PKS_KS"/>
    <property type="match status" value="1"/>
</dbReference>
<dbReference type="SUPFAM" id="SSF55048">
    <property type="entry name" value="Probable ACP-binding domain of malonyl-CoA ACP transacylase"/>
    <property type="match status" value="2"/>
</dbReference>
<proteinExistence type="predicted"/>
<dbReference type="InterPro" id="IPR013968">
    <property type="entry name" value="PKS_KR"/>
</dbReference>
<dbReference type="InterPro" id="IPR014031">
    <property type="entry name" value="Ketoacyl_synth_C"/>
</dbReference>
<accession>A0A6F8XZQ9</accession>
<dbReference type="Proteomes" id="UP000502508">
    <property type="component" value="Chromosome"/>
</dbReference>
<dbReference type="FunFam" id="1.10.1200.10:FF:000007">
    <property type="entry name" value="Probable polyketide synthase pks17"/>
    <property type="match status" value="2"/>
</dbReference>
<dbReference type="KEGG" id="pfla:Pflav_057070"/>
<dbReference type="Pfam" id="PF08659">
    <property type="entry name" value="KR"/>
    <property type="match status" value="2"/>
</dbReference>
<dbReference type="InterPro" id="IPR041618">
    <property type="entry name" value="PKS_DE"/>
</dbReference>
<dbReference type="InterPro" id="IPR036291">
    <property type="entry name" value="NAD(P)-bd_dom_sf"/>
</dbReference>
<dbReference type="SUPFAM" id="SSF52151">
    <property type="entry name" value="FabD/lysophospholipase-like"/>
    <property type="match status" value="2"/>
</dbReference>
<dbReference type="SUPFAM" id="SSF53901">
    <property type="entry name" value="Thiolase-like"/>
    <property type="match status" value="2"/>
</dbReference>
<evidence type="ECO:0000256" key="4">
    <source>
        <dbReference type="ARBA" id="ARBA00023268"/>
    </source>
</evidence>
<keyword evidence="4" id="KW-0511">Multifunctional enzyme</keyword>
<dbReference type="InterPro" id="IPR020841">
    <property type="entry name" value="PKS_Beta-ketoAc_synthase_dom"/>
</dbReference>
<keyword evidence="1" id="KW-0596">Phosphopantetheine</keyword>
<dbReference type="InterPro" id="IPR006162">
    <property type="entry name" value="Ppantetheine_attach_site"/>
</dbReference>
<dbReference type="InterPro" id="IPR018201">
    <property type="entry name" value="Ketoacyl_synth_AS"/>
</dbReference>
<feature type="domain" description="Carrier" evidence="6">
    <location>
        <begin position="2298"/>
        <end position="2373"/>
    </location>
</feature>
<dbReference type="GO" id="GO:0006633">
    <property type="term" value="P:fatty acid biosynthetic process"/>
    <property type="evidence" value="ECO:0007669"/>
    <property type="project" value="InterPro"/>
</dbReference>
<keyword evidence="3" id="KW-0808">Transferase</keyword>
<feature type="domain" description="Ketosynthase family 3 (KS3)" evidence="7">
    <location>
        <begin position="958"/>
        <end position="1376"/>
    </location>
</feature>
<dbReference type="Gene3D" id="3.40.366.10">
    <property type="entry name" value="Malonyl-Coenzyme A Acyl Carrier Protein, domain 2"/>
    <property type="match status" value="2"/>
</dbReference>
<gene>
    <name evidence="8" type="ORF">Pflav_057070</name>
</gene>
<dbReference type="InterPro" id="IPR020806">
    <property type="entry name" value="PKS_PP-bd"/>
</dbReference>
<sequence>MDEVPLADLSFSLATGRTGFEHRAAIVAADRADLARGLAAIRDGLPAAGLVRATPASDRLAILFTGQGSQRLGMGRELYERYPAFASAFDDALSHLDPGVRDVMWGADAGVLDDTGWAQPALFAVEVALYRLVESWGVTPDYLAGHSIGEIAAAHVAGVLSLADAGTLVSARASLMRALPAGGAMVALRAAESDVLPLLTAGVSIAAVNGPDAVVIAGDEAEVEAVAAHFEKSTRLRVSHAFHSPLMEPMLDGFRAAIAGLTFEAPRIPLVTAGDVTDPEYWVRHVREAVRFADGVSWLAGQGITTYLELGPDGVLCGMARESLDDGAALVPALRRDRPEVASLVTAVASLHVNGARVDWSAYFAGSGARRADLPTYPFQHQRFWPEPAVVSARSLVDSWRYRAVWKPVPDRSGAPAGTWLALTSSTPLPEGLDAVPVQVLDGDRAALAARLADAGTSFAGVVSLLDDVSSTLVAVQALGDAGIEAPLWCVTRGAVAVQPGEVPDPDQAAIWGLGRVVALEQPARWGGLVDLPADLDPAAVVRLPAVLAASDGEDQVAVRGTGTYVRRLARATGGSATRDVAPRGTVLVTGGTGGLGSQVARWLAGAGAEHLLLTSRRGPDAPGAADLYRELTDLGARVTIAACDAADRDALADVLAAVPADASLSAVFHTAGVVQDGVVDALTPDDVAAVLRPKLDAARNLHELTADSDLSTFVLFSSMAGFVGAAGQGNYAAANAALDALAEQRRAEGRPATSIAWGPWADAGMVADGAGVADRVRRGGYTPLPPARALAALGQALAYDDTVVAVADIDWARFTTAFVAARSRPLPLIADLAEVREQVSAGPATDSALRQHLAGLPEAGRVRAVLELLTAQIAAVLGYADATAVEPDRAFKDLGFDSLTTLELRNGIAAATGLTLPASLVYDYPTPRALAEFLVGELLGTLDGPATPTLVARDSADDPIAIVGIGCRFPGGVFSPDDLWRLLAEGGDGISGFPADRGWDLDALGAGASITREGGFLAGVADFDAAFFGISPREALAMDPQQRLLLETTWEALERAGIDPTALRGSQTGVFVGTNGQDYVDVLRRGADDVQGYAATGNTASVMSGRLSYTLGLEGPAVTVDTACSSSLVAMHWAIRALRGGECALALAGGVSVMSTPDAFVEFSAQGGLAPDGRCKAFGDAADGTSWSEGVGMLVLERLSDAVRNGHEVLGLLRGSAVNQDGASNGLTAPNGPAQQRVIRHALADAGLGASDIDAVEAHGTGTTLGDPIEAHALLATFGTDRERPLWLGSIKSNLGHTQAAAGVAGVIKMVLAIRHGVLPRTLHAETPSSHVDWSTGPVALLREPVPWPQNGHPRRAGVSAFGVSGTNAHVVVEAPPAAAAPEDPAPEPPAVVPWPVSGRTSEALDAQVERLTAAADGLSPLDVGYTLATARSAFAHRAVLLASDGGLSEVARGAAPRTLGRLAFLFAGQGSQRLGMGRELYGRFPAFAAAFDEVLEHLAPGLRDVMWGDDAELLNQTGHAQPAIFAVEVALYRLAESFGVTPDHLAGHSIGEIAAAHVAGVLSLPDACHLVSARASLMQALPAGGAMVAIPATEDEVAPLLSGQVSIAAVNGPASVVIAGEEKAVRRIARKFAKSTKLRVSHAFHSPLMEPMLDGFRTAIRDLTFAPPRIPLAVAGDVTDAEYWVRHVRETVRFADAVASLGDATLLEIGPDGVLSGLTGTAIPILRKDRDEEVALLTALARLYVAGVTVDWQPLFTGARRVDLPTYAFQRERFWPSAAPQPGVVDPMDAEFWSAVEREDVDSLSSALEVDGAALSTVVPALSSWRRRRQERSIVDGWRYEVAWEPVALPDRKQTGPWLVLAAPGQAEAAWVGEALGPDTVRADVSGLPALEDRSFAGVVSLLAIGPGLPPEAAWPANLLPALAGIDAPLWCLTRGAVAAGEGDRLREAGQALVWGQGRVAALEQPERWGGLIDLPEALDDSVAATLAGVLGGAEDQVAIRPAGALARRLVRPAAAGSGRTWKPTGTVLVAGGTTPMGAQVARWLAGQGAEHLLLTGREGAVADDLRRELTASGVSVTIEACDLGDGSALAALLDAVPPSAPLTAVVLAGDEPDDVPNQAAAIAAVMDRVANLDAVLGARPLDAFVLFGSIAGVYGFRGQSAEASVDAVVDALARRRHERGATALSVSWGAWAGVDAGPETGKGTHAQLNGLPAMHPDLAMAALGAAVADGATTVTLADIVWERFAPAFTAGRPSRLLASLPEARAAIEAAGRDERSAAADLRARLLRLPEGERPEAVLSLVREKVAAVLGHAGPDAIEPDWPFKDLGFDSLTAVDLRDQLASATGLSLPATLAFDYPTPEALAGYVRGELLGTEADVADAPPVAVSTADDPIVIVGMSCRYPGGVQSPEDLWRLVMDEVDATGDLPADRGWDLGTLGYRGGFLYDVADFDPDFFAISPREALVMDPQQRLVLEATWEALERAGIDPAGLRGTDVGVFVGGGSGDYRPPAEQTGQWQTAQSASLLSGRVAYTFGLQGPRSRWTRPAPRRSSRCTWPPSRYATASVRWPSPAA</sequence>
<dbReference type="Gene3D" id="3.40.47.10">
    <property type="match status" value="2"/>
</dbReference>
<dbReference type="SMART" id="SM00827">
    <property type="entry name" value="PKS_AT"/>
    <property type="match status" value="2"/>
</dbReference>
<dbReference type="Pfam" id="PF02801">
    <property type="entry name" value="Ketoacyl-synt_C"/>
    <property type="match status" value="1"/>
</dbReference>
<dbReference type="InterPro" id="IPR014030">
    <property type="entry name" value="Ketoacyl_synth_N"/>
</dbReference>
<dbReference type="SMART" id="SM00822">
    <property type="entry name" value="PKS_KR"/>
    <property type="match status" value="2"/>
</dbReference>
<dbReference type="CDD" id="cd08952">
    <property type="entry name" value="KR_1_SDR_x"/>
    <property type="match status" value="2"/>
</dbReference>
<dbReference type="Gene3D" id="1.10.1200.10">
    <property type="entry name" value="ACP-like"/>
    <property type="match status" value="2"/>
</dbReference>
<evidence type="ECO:0000313" key="8">
    <source>
        <dbReference type="EMBL" id="BCB79297.1"/>
    </source>
</evidence>
<dbReference type="InterPro" id="IPR050091">
    <property type="entry name" value="PKS_NRPS_Biosynth_Enz"/>
</dbReference>
<dbReference type="GO" id="GO:0004315">
    <property type="term" value="F:3-oxoacyl-[acyl-carrier-protein] synthase activity"/>
    <property type="evidence" value="ECO:0007669"/>
    <property type="project" value="InterPro"/>
</dbReference>
<keyword evidence="9" id="KW-1185">Reference proteome</keyword>
<keyword evidence="2" id="KW-0597">Phosphoprotein</keyword>
<evidence type="ECO:0000256" key="3">
    <source>
        <dbReference type="ARBA" id="ARBA00022679"/>
    </source>
</evidence>
<dbReference type="InterPro" id="IPR016035">
    <property type="entry name" value="Acyl_Trfase/lysoPLipase"/>
</dbReference>
<dbReference type="PROSITE" id="PS00012">
    <property type="entry name" value="PHOSPHOPANTETHEINE"/>
    <property type="match status" value="2"/>
</dbReference>
<dbReference type="PROSITE" id="PS52004">
    <property type="entry name" value="KS3_2"/>
    <property type="match status" value="2"/>
</dbReference>
<dbReference type="GO" id="GO:0004312">
    <property type="term" value="F:fatty acid synthase activity"/>
    <property type="evidence" value="ECO:0007669"/>
    <property type="project" value="TreeGrafter"/>
</dbReference>
<dbReference type="NCBIfam" id="NF045894">
    <property type="entry name" value="PKS_plus_SDR"/>
    <property type="match status" value="1"/>
</dbReference>
<dbReference type="InterPro" id="IPR001227">
    <property type="entry name" value="Ac_transferase_dom_sf"/>
</dbReference>
<feature type="domain" description="Carrier" evidence="6">
    <location>
        <begin position="864"/>
        <end position="939"/>
    </location>
</feature>
<reference evidence="8 9" key="1">
    <citation type="submission" date="2020-03" db="EMBL/GenBank/DDBJ databases">
        <title>Whole genome shotgun sequence of Phytohabitans flavus NBRC 107702.</title>
        <authorList>
            <person name="Komaki H."/>
            <person name="Tamura T."/>
        </authorList>
    </citation>
    <scope>NUCLEOTIDE SEQUENCE [LARGE SCALE GENOMIC DNA]</scope>
    <source>
        <strain evidence="8 9">NBRC 107702</strain>
    </source>
</reference>
<dbReference type="Pfam" id="PF16197">
    <property type="entry name" value="KAsynt_C_assoc"/>
    <property type="match status" value="1"/>
</dbReference>
<dbReference type="InterPro" id="IPR036736">
    <property type="entry name" value="ACP-like_sf"/>
</dbReference>
<dbReference type="InterPro" id="IPR057326">
    <property type="entry name" value="KR_dom"/>
</dbReference>
<dbReference type="InterPro" id="IPR016039">
    <property type="entry name" value="Thiolase-like"/>
</dbReference>
<dbReference type="Gene3D" id="3.30.70.3290">
    <property type="match status" value="2"/>
</dbReference>
<name>A0A6F8XZQ9_9ACTN</name>
<dbReference type="EMBL" id="AP022870">
    <property type="protein sequence ID" value="BCB79297.1"/>
    <property type="molecule type" value="Genomic_DNA"/>
</dbReference>
<evidence type="ECO:0000259" key="6">
    <source>
        <dbReference type="PROSITE" id="PS50075"/>
    </source>
</evidence>
<dbReference type="Pfam" id="PF22621">
    <property type="entry name" value="CurL-like_PKS_C"/>
    <property type="match status" value="1"/>
</dbReference>
<dbReference type="PANTHER" id="PTHR43775">
    <property type="entry name" value="FATTY ACID SYNTHASE"/>
    <property type="match status" value="1"/>
</dbReference>
<evidence type="ECO:0000256" key="5">
    <source>
        <dbReference type="ARBA" id="ARBA00023315"/>
    </source>
</evidence>
<dbReference type="PROSITE" id="PS50075">
    <property type="entry name" value="CARRIER"/>
    <property type="match status" value="2"/>
</dbReference>
<keyword evidence="5" id="KW-0012">Acyltransferase</keyword>
<feature type="domain" description="Ketosynthase family 3 (KS3)" evidence="7">
    <location>
        <begin position="2392"/>
        <end position="2574"/>
    </location>
</feature>
<evidence type="ECO:0000256" key="1">
    <source>
        <dbReference type="ARBA" id="ARBA00022450"/>
    </source>
</evidence>
<dbReference type="InterPro" id="IPR009081">
    <property type="entry name" value="PP-bd_ACP"/>
</dbReference>
<dbReference type="Pfam" id="PF00698">
    <property type="entry name" value="Acyl_transf_1"/>
    <property type="match status" value="2"/>
</dbReference>
<reference evidence="8 9" key="2">
    <citation type="submission" date="2020-03" db="EMBL/GenBank/DDBJ databases">
        <authorList>
            <person name="Ichikawa N."/>
            <person name="Kimura A."/>
            <person name="Kitahashi Y."/>
            <person name="Uohara A."/>
        </authorList>
    </citation>
    <scope>NUCLEOTIDE SEQUENCE [LARGE SCALE GENOMIC DNA]</scope>
    <source>
        <strain evidence="8 9">NBRC 107702</strain>
    </source>
</reference>
<dbReference type="PROSITE" id="PS00606">
    <property type="entry name" value="KS3_1"/>
    <property type="match status" value="1"/>
</dbReference>
<evidence type="ECO:0000256" key="2">
    <source>
        <dbReference type="ARBA" id="ARBA00022553"/>
    </source>
</evidence>
<dbReference type="Gene3D" id="3.40.50.720">
    <property type="entry name" value="NAD(P)-binding Rossmann-like Domain"/>
    <property type="match status" value="2"/>
</dbReference>
<dbReference type="InterPro" id="IPR014043">
    <property type="entry name" value="Acyl_transferase_dom"/>
</dbReference>
<dbReference type="Gene3D" id="6.10.140.1830">
    <property type="match status" value="1"/>
</dbReference>
<dbReference type="Pfam" id="PF00109">
    <property type="entry name" value="ketoacyl-synt"/>
    <property type="match status" value="2"/>
</dbReference>
<dbReference type="Pfam" id="PF00550">
    <property type="entry name" value="PP-binding"/>
    <property type="match status" value="2"/>
</dbReference>
<dbReference type="SMART" id="SM00823">
    <property type="entry name" value="PKS_PP"/>
    <property type="match status" value="2"/>
</dbReference>
<protein>
    <recommendedName>
        <fullName evidence="10">Polyketide synthase</fullName>
    </recommendedName>
</protein>
<dbReference type="FunFam" id="3.40.47.10:FF:000019">
    <property type="entry name" value="Polyketide synthase type I"/>
    <property type="match status" value="1"/>
</dbReference>
<dbReference type="GO" id="GO:0031177">
    <property type="term" value="F:phosphopantetheine binding"/>
    <property type="evidence" value="ECO:0007669"/>
    <property type="project" value="InterPro"/>
</dbReference>
<dbReference type="InterPro" id="IPR016036">
    <property type="entry name" value="Malonyl_transacylase_ACP-bd"/>
</dbReference>
<dbReference type="SUPFAM" id="SSF47336">
    <property type="entry name" value="ACP-like"/>
    <property type="match status" value="2"/>
</dbReference>
<evidence type="ECO:0000313" key="9">
    <source>
        <dbReference type="Proteomes" id="UP000502508"/>
    </source>
</evidence>
<dbReference type="PANTHER" id="PTHR43775:SF51">
    <property type="entry name" value="INACTIVE PHENOLPHTHIOCEROL SYNTHESIS POLYKETIDE SYNTHASE TYPE I PKS1-RELATED"/>
    <property type="match status" value="1"/>
</dbReference>
<evidence type="ECO:0008006" key="10">
    <source>
        <dbReference type="Google" id="ProtNLM"/>
    </source>
</evidence>
<dbReference type="SMART" id="SM01294">
    <property type="entry name" value="PKS_PP_betabranch"/>
    <property type="match status" value="2"/>
</dbReference>
<dbReference type="CDD" id="cd00833">
    <property type="entry name" value="PKS"/>
    <property type="match status" value="1"/>
</dbReference>
<evidence type="ECO:0000259" key="7">
    <source>
        <dbReference type="PROSITE" id="PS52004"/>
    </source>
</evidence>